<reference evidence="6 7" key="1">
    <citation type="submission" date="2020-08" db="EMBL/GenBank/DDBJ databases">
        <title>Genomic Encyclopedia of Type Strains, Phase IV (KMG-IV): sequencing the most valuable type-strain genomes for metagenomic binning, comparative biology and taxonomic classification.</title>
        <authorList>
            <person name="Goeker M."/>
        </authorList>
    </citation>
    <scope>NUCLEOTIDE SEQUENCE [LARGE SCALE GENOMIC DNA]</scope>
    <source>
        <strain evidence="6 7">DSM 25481</strain>
    </source>
</reference>
<dbReference type="Proteomes" id="UP000528964">
    <property type="component" value="Unassembled WGS sequence"/>
</dbReference>
<gene>
    <name evidence="6" type="ORF">GGR24_001174</name>
</gene>
<evidence type="ECO:0000256" key="1">
    <source>
        <dbReference type="ARBA" id="ARBA00023015"/>
    </source>
</evidence>
<evidence type="ECO:0000256" key="2">
    <source>
        <dbReference type="ARBA" id="ARBA00023125"/>
    </source>
</evidence>
<evidence type="ECO:0000313" key="7">
    <source>
        <dbReference type="Proteomes" id="UP000528964"/>
    </source>
</evidence>
<dbReference type="AlphaFoldDB" id="A0A7W6GE64"/>
<dbReference type="PROSITE" id="PS01124">
    <property type="entry name" value="HTH_ARAC_FAMILY_2"/>
    <property type="match status" value="1"/>
</dbReference>
<dbReference type="GO" id="GO:0003700">
    <property type="term" value="F:DNA-binding transcription factor activity"/>
    <property type="evidence" value="ECO:0007669"/>
    <property type="project" value="InterPro"/>
</dbReference>
<keyword evidence="1" id="KW-0805">Transcription regulation</keyword>
<dbReference type="InterPro" id="IPR050204">
    <property type="entry name" value="AraC_XylS_family_regulators"/>
</dbReference>
<dbReference type="GO" id="GO:0043565">
    <property type="term" value="F:sequence-specific DNA binding"/>
    <property type="evidence" value="ECO:0007669"/>
    <property type="project" value="InterPro"/>
</dbReference>
<accession>A0A7W6GE64</accession>
<keyword evidence="7" id="KW-1185">Reference proteome</keyword>
<dbReference type="PRINTS" id="PR00032">
    <property type="entry name" value="HTHARAC"/>
</dbReference>
<dbReference type="InterPro" id="IPR018060">
    <property type="entry name" value="HTH_AraC"/>
</dbReference>
<dbReference type="SUPFAM" id="SSF51215">
    <property type="entry name" value="Regulatory protein AraC"/>
    <property type="match status" value="1"/>
</dbReference>
<comment type="caution">
    <text evidence="6">The sequence shown here is derived from an EMBL/GenBank/DDBJ whole genome shotgun (WGS) entry which is preliminary data.</text>
</comment>
<dbReference type="SMART" id="SM00342">
    <property type="entry name" value="HTH_ARAC"/>
    <property type="match status" value="1"/>
</dbReference>
<dbReference type="PANTHER" id="PTHR46796">
    <property type="entry name" value="HTH-TYPE TRANSCRIPTIONAL ACTIVATOR RHAS-RELATED"/>
    <property type="match status" value="1"/>
</dbReference>
<feature type="domain" description="HTH araC/xylS-type" evidence="5">
    <location>
        <begin position="200"/>
        <end position="298"/>
    </location>
</feature>
<dbReference type="RefSeq" id="WP_183394328.1">
    <property type="nucleotide sequence ID" value="NZ_JACIDR010000001.1"/>
</dbReference>
<proteinExistence type="predicted"/>
<dbReference type="Pfam" id="PF12833">
    <property type="entry name" value="HTH_18"/>
    <property type="match status" value="1"/>
</dbReference>
<dbReference type="PROSITE" id="PS00041">
    <property type="entry name" value="HTH_ARAC_FAMILY_1"/>
    <property type="match status" value="1"/>
</dbReference>
<evidence type="ECO:0000313" key="6">
    <source>
        <dbReference type="EMBL" id="MBB3972541.1"/>
    </source>
</evidence>
<dbReference type="SUPFAM" id="SSF46689">
    <property type="entry name" value="Homeodomain-like"/>
    <property type="match status" value="2"/>
</dbReference>
<dbReference type="Gene3D" id="1.10.10.60">
    <property type="entry name" value="Homeodomain-like"/>
    <property type="match status" value="2"/>
</dbReference>
<dbReference type="InterPro" id="IPR037923">
    <property type="entry name" value="HTH-like"/>
</dbReference>
<keyword evidence="4" id="KW-0804">Transcription</keyword>
<dbReference type="InterPro" id="IPR009057">
    <property type="entry name" value="Homeodomain-like_sf"/>
</dbReference>
<sequence length="299" mass="32587">MTAEDPPPRARSLLRHVPGEILGQADTGPGGLLVERFVHRTIAEPFVAPAVADPLLVWIADGGARVEERDLGGGWSAVDVRRGDLFVVDSDEPYELRWRAEGASFEALHVHLGVHLIEAAAADLFGQPQRPALREASGARDHAVSALLELIHREIAGGASPAPTLLQGVGQALAVCVLRAFADPERRIRRRSGLPAFRARAIVQHMRDNLAEPFSLAELASVAEMSPFHFSRVFSRSMGCSPQRYFTGLRIAEAQRLLRETDRSVLEIGLAVGYSSPSHFAQTFQRATGVAPSRYRDAR</sequence>
<evidence type="ECO:0000259" key="5">
    <source>
        <dbReference type="PROSITE" id="PS01124"/>
    </source>
</evidence>
<dbReference type="EMBL" id="JACIDR010000001">
    <property type="protein sequence ID" value="MBB3972541.1"/>
    <property type="molecule type" value="Genomic_DNA"/>
</dbReference>
<name>A0A7W6GE64_9HYPH</name>
<evidence type="ECO:0000256" key="4">
    <source>
        <dbReference type="ARBA" id="ARBA00023163"/>
    </source>
</evidence>
<dbReference type="PANTHER" id="PTHR46796:SF6">
    <property type="entry name" value="ARAC SUBFAMILY"/>
    <property type="match status" value="1"/>
</dbReference>
<organism evidence="6 7">
    <name type="scientific">Hansschlegelia beijingensis</name>
    <dbReference type="NCBI Taxonomy" id="1133344"/>
    <lineage>
        <taxon>Bacteria</taxon>
        <taxon>Pseudomonadati</taxon>
        <taxon>Pseudomonadota</taxon>
        <taxon>Alphaproteobacteria</taxon>
        <taxon>Hyphomicrobiales</taxon>
        <taxon>Methylopilaceae</taxon>
        <taxon>Hansschlegelia</taxon>
    </lineage>
</organism>
<evidence type="ECO:0000256" key="3">
    <source>
        <dbReference type="ARBA" id="ARBA00023159"/>
    </source>
</evidence>
<keyword evidence="2" id="KW-0238">DNA-binding</keyword>
<dbReference type="InterPro" id="IPR020449">
    <property type="entry name" value="Tscrpt_reg_AraC-type_HTH"/>
</dbReference>
<protein>
    <submittedName>
        <fullName evidence="6">AraC family transcriptional regulator</fullName>
    </submittedName>
</protein>
<dbReference type="InterPro" id="IPR018062">
    <property type="entry name" value="HTH_AraC-typ_CS"/>
</dbReference>
<keyword evidence="3" id="KW-0010">Activator</keyword>